<reference evidence="15" key="1">
    <citation type="journal article" date="2019" name="Int. J. Syst. Evol. Microbiol.">
        <title>The Global Catalogue of Microorganisms (GCM) 10K type strain sequencing project: providing services to taxonomists for standard genome sequencing and annotation.</title>
        <authorList>
            <consortium name="The Broad Institute Genomics Platform"/>
            <consortium name="The Broad Institute Genome Sequencing Center for Infectious Disease"/>
            <person name="Wu L."/>
            <person name="Ma J."/>
        </authorList>
    </citation>
    <scope>NUCLEOTIDE SEQUENCE [LARGE SCALE GENOMIC DNA]</scope>
    <source>
        <strain evidence="15">KCTC 32141</strain>
    </source>
</reference>
<evidence type="ECO:0000313" key="14">
    <source>
        <dbReference type="EMBL" id="MFD2823777.1"/>
    </source>
</evidence>
<name>A0ABW5WPI5_9FLAO</name>
<keyword evidence="15" id="KW-1185">Reference proteome</keyword>
<keyword evidence="6" id="KW-0479">Metal-binding</keyword>
<keyword evidence="4" id="KW-0645">Protease</keyword>
<proteinExistence type="predicted"/>
<comment type="cofactor">
    <cofactor evidence="1">
        <name>Mn(2+)</name>
        <dbReference type="ChEBI" id="CHEBI:29035"/>
    </cofactor>
</comment>
<keyword evidence="5" id="KW-0812">Transmembrane</keyword>
<sequence>MHHFLKNYIQSAICFSLLVLLSFSTNAQDTSKYQLLWKIEGLNSKKPSYLFGTMHLDDSRAFNFSDAVFPAMKSSEKFALEVQPDSLILQMASQKFETKAHLVFKELMSEEEYKQLEDRFFEVNGFTLEESDIDDPDALLAMFEPDEEKDDDKARFVDLHLLAHAKTMQKQIIGLENIDNQMNHFAKLSKDEKRETLLEIVEYDIDTYKSQMEDMINIYITGDINAIDAFLILHDGYDDELARRNKEMSHSINHEIENGSSVFSAVGAAHLPGEFGIINLLKKKGYQVTPVEANFTGVANNYEIDDSKMLWKTYTNADLGYSVETPSEVTIDNSSSRIAINSSTDLVSEKLYSFFAIDIRANPQKEDKEAIYSQVIDNAIAKYEAENIIKKNITIDGASGYDIIFEFKEKEAFSAVRSIYLIKNGIFYQFFILGNQEKVNSKSANRFFNSITFFKPKPLPVASDVWIDYYNKKGAFSIQLPTEPKDSSREVNSGLEGVTEMTVLNMYSSQDMVNKDNYIVRYNDFPLGYRLEDLEASFKSIENSFLATSEILSEPKVIYKDGYEGRQYELLIKEVSHGICKLFFRGNRTYMLLSHKLEKGKKTDPNNHFFESFKFEDFIDEDIEEHSTEDFSFKTLKSNMYNIDEDDYTDSYFVKSNDYYSRNNNSGDMYAFGYSKLKPYFKIDTLQKFFETNKENLLSYNETATHEKTVFINEVEAFEFIAISDNDSIKTKHVMWLDNDYFFLASAYTNNENINSALTQEILYSYRNKNKNKTLDYYASKTDEILNDLKSNDSLVFKNAIGAFEYYEFDDSDLKKLYQATQSDYASAENKTLVLSTIISEFNLINDEETLPFVEKLYQQTDVNDDAKRDILTLIPQLENENRLEIFKALFFNNPPKKEANYNYSLFSPFRDSTDFAIKNYKDFISLKDISNYKTQVLSISAHILQSDHSKKEEVLSHFNKLTDSALVDLKSFQDMLSSEEDYDYAQHNLMYNYLNYLKSVPESSHIDFIDNFTEPIVTSDAKRWLIFEAAQTRIKHHLPIKKETKSSLLDSLDTRFSMIKSYHQVNKLNEVPNNYITQKAFSKLSLEQYLSDSDEYPTETKLIGELKVKSQLYHVYSLNYTYENPEDNESYLAVVEPSYKVTQQNEYKAYPVITDWDLLEEDWKAQAERLILKPLESE</sequence>
<evidence type="ECO:0000256" key="5">
    <source>
        <dbReference type="ARBA" id="ARBA00022692"/>
    </source>
</evidence>
<keyword evidence="7 13" id="KW-0732">Signal</keyword>
<dbReference type="Proteomes" id="UP001597533">
    <property type="component" value="Unassembled WGS sequence"/>
</dbReference>
<dbReference type="EMBL" id="JBHUOV010000002">
    <property type="protein sequence ID" value="MFD2823777.1"/>
    <property type="molecule type" value="Genomic_DNA"/>
</dbReference>
<evidence type="ECO:0000256" key="12">
    <source>
        <dbReference type="ARBA" id="ARBA00023180"/>
    </source>
</evidence>
<gene>
    <name evidence="14" type="ORF">ACFS5M_08855</name>
</gene>
<dbReference type="RefSeq" id="WP_183487975.1">
    <property type="nucleotide sequence ID" value="NZ_JBHUOV010000002.1"/>
</dbReference>
<keyword evidence="12" id="KW-0325">Glycoprotein</keyword>
<feature type="signal peptide" evidence="13">
    <location>
        <begin position="1"/>
        <end position="27"/>
    </location>
</feature>
<feature type="chain" id="PRO_5046087656" evidence="13">
    <location>
        <begin position="28"/>
        <end position="1179"/>
    </location>
</feature>
<evidence type="ECO:0000256" key="13">
    <source>
        <dbReference type="SAM" id="SignalP"/>
    </source>
</evidence>
<comment type="subcellular location">
    <subcellularLocation>
        <location evidence="3">Membrane</location>
        <topology evidence="3">Single-pass type I membrane protein</topology>
    </subcellularLocation>
</comment>
<keyword evidence="10" id="KW-0482">Metalloprotease</keyword>
<evidence type="ECO:0000256" key="6">
    <source>
        <dbReference type="ARBA" id="ARBA00022723"/>
    </source>
</evidence>
<keyword evidence="11" id="KW-0472">Membrane</keyword>
<evidence type="ECO:0000256" key="4">
    <source>
        <dbReference type="ARBA" id="ARBA00022670"/>
    </source>
</evidence>
<comment type="caution">
    <text evidence="14">The sequence shown here is derived from an EMBL/GenBank/DDBJ whole genome shotgun (WGS) entry which is preliminary data.</text>
</comment>
<evidence type="ECO:0000256" key="8">
    <source>
        <dbReference type="ARBA" id="ARBA00022801"/>
    </source>
</evidence>
<dbReference type="Pfam" id="PF01963">
    <property type="entry name" value="TraB_PrgY_gumN"/>
    <property type="match status" value="1"/>
</dbReference>
<evidence type="ECO:0000256" key="9">
    <source>
        <dbReference type="ARBA" id="ARBA00022989"/>
    </source>
</evidence>
<dbReference type="CDD" id="cd14789">
    <property type="entry name" value="Tiki"/>
    <property type="match status" value="1"/>
</dbReference>
<dbReference type="InterPro" id="IPR040230">
    <property type="entry name" value="TIKI1/2-like"/>
</dbReference>
<evidence type="ECO:0000256" key="11">
    <source>
        <dbReference type="ARBA" id="ARBA00023136"/>
    </source>
</evidence>
<evidence type="ECO:0000256" key="1">
    <source>
        <dbReference type="ARBA" id="ARBA00001936"/>
    </source>
</evidence>
<dbReference type="InterPro" id="IPR002816">
    <property type="entry name" value="TraB/PrgY/GumN_fam"/>
</dbReference>
<comment type="cofactor">
    <cofactor evidence="2">
        <name>Co(2+)</name>
        <dbReference type="ChEBI" id="CHEBI:48828"/>
    </cofactor>
</comment>
<keyword evidence="9" id="KW-1133">Transmembrane helix</keyword>
<evidence type="ECO:0000313" key="15">
    <source>
        <dbReference type="Proteomes" id="UP001597533"/>
    </source>
</evidence>
<keyword evidence="8" id="KW-0378">Hydrolase</keyword>
<protein>
    <submittedName>
        <fullName evidence="14">TraB/GumN family protein</fullName>
    </submittedName>
</protein>
<dbReference type="PANTHER" id="PTHR31120">
    <property type="entry name" value="METALLOPROTEASE TIKI"/>
    <property type="match status" value="1"/>
</dbReference>
<accession>A0ABW5WPI5</accession>
<evidence type="ECO:0000256" key="3">
    <source>
        <dbReference type="ARBA" id="ARBA00004479"/>
    </source>
</evidence>
<evidence type="ECO:0000256" key="2">
    <source>
        <dbReference type="ARBA" id="ARBA00001941"/>
    </source>
</evidence>
<evidence type="ECO:0000256" key="10">
    <source>
        <dbReference type="ARBA" id="ARBA00023049"/>
    </source>
</evidence>
<dbReference type="PANTHER" id="PTHR31120:SF6">
    <property type="entry name" value="METALLOPROTEASE TIKI HOMOLOG"/>
    <property type="match status" value="1"/>
</dbReference>
<organism evidence="14 15">
    <name type="scientific">Lacinutrix iliipiscaria</name>
    <dbReference type="NCBI Taxonomy" id="1230532"/>
    <lineage>
        <taxon>Bacteria</taxon>
        <taxon>Pseudomonadati</taxon>
        <taxon>Bacteroidota</taxon>
        <taxon>Flavobacteriia</taxon>
        <taxon>Flavobacteriales</taxon>
        <taxon>Flavobacteriaceae</taxon>
        <taxon>Lacinutrix</taxon>
    </lineage>
</organism>
<evidence type="ECO:0000256" key="7">
    <source>
        <dbReference type="ARBA" id="ARBA00022729"/>
    </source>
</evidence>